<evidence type="ECO:0000313" key="3">
    <source>
        <dbReference type="EMBL" id="KAG5162467.1"/>
    </source>
</evidence>
<comment type="caution">
    <text evidence="3">The sequence shown here is derived from an EMBL/GenBank/DDBJ whole genome shotgun (WGS) entry which is preliminary data.</text>
</comment>
<dbReference type="AlphaFoldDB" id="A0A8H8CDU5"/>
<evidence type="ECO:0000256" key="1">
    <source>
        <dbReference type="SAM" id="MobiDB-lite"/>
    </source>
</evidence>
<keyword evidence="2" id="KW-0472">Membrane</keyword>
<proteinExistence type="predicted"/>
<evidence type="ECO:0000256" key="2">
    <source>
        <dbReference type="SAM" id="Phobius"/>
    </source>
</evidence>
<gene>
    <name evidence="3" type="ORF">JR316_012792</name>
</gene>
<feature type="region of interest" description="Disordered" evidence="1">
    <location>
        <begin position="70"/>
        <end position="110"/>
    </location>
</feature>
<dbReference type="EMBL" id="JAFIQS010000019">
    <property type="protein sequence ID" value="KAG5162467.1"/>
    <property type="molecule type" value="Genomic_DNA"/>
</dbReference>
<organism evidence="3">
    <name type="scientific">Psilocybe cubensis</name>
    <name type="common">Psychedelic mushroom</name>
    <name type="synonym">Stropharia cubensis</name>
    <dbReference type="NCBI Taxonomy" id="181762"/>
    <lineage>
        <taxon>Eukaryota</taxon>
        <taxon>Fungi</taxon>
        <taxon>Dikarya</taxon>
        <taxon>Basidiomycota</taxon>
        <taxon>Agaricomycotina</taxon>
        <taxon>Agaricomycetes</taxon>
        <taxon>Agaricomycetidae</taxon>
        <taxon>Agaricales</taxon>
        <taxon>Agaricineae</taxon>
        <taxon>Strophariaceae</taxon>
        <taxon>Psilocybe</taxon>
    </lineage>
</organism>
<keyword evidence="2" id="KW-0812">Transmembrane</keyword>
<accession>A0A8H8CDU5</accession>
<keyword evidence="2" id="KW-1133">Transmembrane helix</keyword>
<protein>
    <submittedName>
        <fullName evidence="3">Uncharacterized protein</fullName>
    </submittedName>
</protein>
<sequence length="110" mass="11545">MATVIPPFYTVESPLSEAQFYIAAALSVVSGMAPTVMVLRLAISNTTENTIPSNAIPHFSGLNFNNSQENSNVTGSINIDGPGKKDNSSVNGEVQKLDRSPSSTAAQSMV</sequence>
<reference evidence="3" key="1">
    <citation type="submission" date="2021-02" db="EMBL/GenBank/DDBJ databases">
        <title>Psilocybe cubensis genome.</title>
        <authorList>
            <person name="Mckernan K.J."/>
            <person name="Crawford S."/>
            <person name="Trippe A."/>
            <person name="Kane L.T."/>
            <person name="Mclaughlin S."/>
        </authorList>
    </citation>
    <scope>NUCLEOTIDE SEQUENCE [LARGE SCALE GENOMIC DNA]</scope>
    <source>
        <strain evidence="3">MGC-MH-2018</strain>
    </source>
</reference>
<feature type="compositionally biased region" description="Polar residues" evidence="1">
    <location>
        <begin position="100"/>
        <end position="110"/>
    </location>
</feature>
<feature type="transmembrane region" description="Helical" evidence="2">
    <location>
        <begin position="20"/>
        <end position="43"/>
    </location>
</feature>
<name>A0A8H8CDU5_PSICU</name>